<gene>
    <name evidence="7" type="primary">IMD1_1</name>
    <name evidence="7" type="ORF">LPJ61_003932</name>
</gene>
<sequence length="209" mass="22504">MDPKLAIQELEKMGGDGLTASELIDLKVTGGLTYNDFLILPGFINFSADHVSLETRVTRNISLKTPLVSSPMDTVTEADMAITMALLGGIGVLHNNCTPDEQAAMVRKVKMFENGFITDPVVLSAIDTIRDVLRIKQQMGFAGIPVTDTGKVGGKLVGIVTNRDIGFREDLDTLLADVMTTDVVTAQHGVTLAEANHILRESKKGKLPI</sequence>
<proteinExistence type="inferred from homology"/>
<dbReference type="EC" id="1.1.1.205" evidence="7"/>
<dbReference type="GO" id="GO:0006183">
    <property type="term" value="P:GTP biosynthetic process"/>
    <property type="evidence" value="ECO:0007669"/>
    <property type="project" value="TreeGrafter"/>
</dbReference>
<dbReference type="SMART" id="SM01240">
    <property type="entry name" value="IMPDH"/>
    <property type="match status" value="1"/>
</dbReference>
<dbReference type="OrthoDB" id="416622at2759"/>
<feature type="non-terminal residue" evidence="7">
    <location>
        <position position="209"/>
    </location>
</feature>
<dbReference type="InterPro" id="IPR005990">
    <property type="entry name" value="IMP_DH"/>
</dbReference>
<dbReference type="InterPro" id="IPR000644">
    <property type="entry name" value="CBS_dom"/>
</dbReference>
<comment type="caution">
    <text evidence="7">The sequence shown here is derived from an EMBL/GenBank/DDBJ whole genome shotgun (WGS) entry which is preliminary data.</text>
</comment>
<keyword evidence="4 5" id="KW-0129">CBS domain</keyword>
<dbReference type="AlphaFoldDB" id="A0A9W7Y9M1"/>
<evidence type="ECO:0000313" key="7">
    <source>
        <dbReference type="EMBL" id="KAJ1728630.1"/>
    </source>
</evidence>
<dbReference type="GO" id="GO:0046872">
    <property type="term" value="F:metal ion binding"/>
    <property type="evidence" value="ECO:0007669"/>
    <property type="project" value="UniProtKB-KW"/>
</dbReference>
<evidence type="ECO:0000256" key="1">
    <source>
        <dbReference type="ARBA" id="ARBA00005502"/>
    </source>
</evidence>
<dbReference type="GO" id="GO:0003938">
    <property type="term" value="F:IMP dehydrogenase activity"/>
    <property type="evidence" value="ECO:0007669"/>
    <property type="project" value="UniProtKB-EC"/>
</dbReference>
<keyword evidence="3 7" id="KW-0560">Oxidoreductase</keyword>
<dbReference type="InterPro" id="IPR013785">
    <property type="entry name" value="Aldolase_TIM"/>
</dbReference>
<dbReference type="PROSITE" id="PS51371">
    <property type="entry name" value="CBS"/>
    <property type="match status" value="1"/>
</dbReference>
<keyword evidence="2" id="KW-0479">Metal-binding</keyword>
<dbReference type="PANTHER" id="PTHR11911">
    <property type="entry name" value="INOSINE-5-MONOPHOSPHATE DEHYDROGENASE RELATED"/>
    <property type="match status" value="1"/>
</dbReference>
<evidence type="ECO:0000256" key="4">
    <source>
        <dbReference type="ARBA" id="ARBA00023122"/>
    </source>
</evidence>
<dbReference type="SMART" id="SM00116">
    <property type="entry name" value="CBS"/>
    <property type="match status" value="1"/>
</dbReference>
<protein>
    <submittedName>
        <fullName evidence="7">Inosine-5'-monophosphate dehydrogenase</fullName>
        <ecNumber evidence="7">1.1.1.205</ecNumber>
    </submittedName>
</protein>
<dbReference type="PANTHER" id="PTHR11911:SF111">
    <property type="entry name" value="INOSINE-5'-MONOPHOSPHATE DEHYDROGENASE"/>
    <property type="match status" value="1"/>
</dbReference>
<dbReference type="InterPro" id="IPR001093">
    <property type="entry name" value="IMP_DH_GMPRt"/>
</dbReference>
<evidence type="ECO:0000259" key="6">
    <source>
        <dbReference type="PROSITE" id="PS51371"/>
    </source>
</evidence>
<organism evidence="7 8">
    <name type="scientific">Coemansia biformis</name>
    <dbReference type="NCBI Taxonomy" id="1286918"/>
    <lineage>
        <taxon>Eukaryota</taxon>
        <taxon>Fungi</taxon>
        <taxon>Fungi incertae sedis</taxon>
        <taxon>Zoopagomycota</taxon>
        <taxon>Kickxellomycotina</taxon>
        <taxon>Kickxellomycetes</taxon>
        <taxon>Kickxellales</taxon>
        <taxon>Kickxellaceae</taxon>
        <taxon>Coemansia</taxon>
    </lineage>
</organism>
<accession>A0A9W7Y9M1</accession>
<dbReference type="SUPFAM" id="SSF51412">
    <property type="entry name" value="Inosine monophosphate dehydrogenase (IMPDH)"/>
    <property type="match status" value="1"/>
</dbReference>
<dbReference type="Proteomes" id="UP001143981">
    <property type="component" value="Unassembled WGS sequence"/>
</dbReference>
<comment type="similarity">
    <text evidence="1">Belongs to the IMPDH/GMPR family.</text>
</comment>
<evidence type="ECO:0000313" key="8">
    <source>
        <dbReference type="Proteomes" id="UP001143981"/>
    </source>
</evidence>
<dbReference type="GO" id="GO:0005737">
    <property type="term" value="C:cytoplasm"/>
    <property type="evidence" value="ECO:0007669"/>
    <property type="project" value="TreeGrafter"/>
</dbReference>
<feature type="domain" description="CBS" evidence="6">
    <location>
        <begin position="116"/>
        <end position="178"/>
    </location>
</feature>
<evidence type="ECO:0000256" key="5">
    <source>
        <dbReference type="PROSITE-ProRule" id="PRU00703"/>
    </source>
</evidence>
<dbReference type="CDD" id="cd04601">
    <property type="entry name" value="CBS_pair_IMPDH"/>
    <property type="match status" value="1"/>
</dbReference>
<dbReference type="Gene3D" id="3.20.20.70">
    <property type="entry name" value="Aldolase class I"/>
    <property type="match status" value="1"/>
</dbReference>
<dbReference type="FunFam" id="3.20.20.70:FF:000424">
    <property type="entry name" value="Inosine-5'-monophosphate dehydrogenase 2"/>
    <property type="match status" value="1"/>
</dbReference>
<reference evidence="7" key="1">
    <citation type="submission" date="2022-07" db="EMBL/GenBank/DDBJ databases">
        <title>Phylogenomic reconstructions and comparative analyses of Kickxellomycotina fungi.</title>
        <authorList>
            <person name="Reynolds N.K."/>
            <person name="Stajich J.E."/>
            <person name="Barry K."/>
            <person name="Grigoriev I.V."/>
            <person name="Crous P."/>
            <person name="Smith M.E."/>
        </authorList>
    </citation>
    <scope>NUCLEOTIDE SEQUENCE</scope>
    <source>
        <strain evidence="7">BCRC 34381</strain>
    </source>
</reference>
<dbReference type="EMBL" id="JANBOI010000772">
    <property type="protein sequence ID" value="KAJ1728630.1"/>
    <property type="molecule type" value="Genomic_DNA"/>
</dbReference>
<evidence type="ECO:0000256" key="2">
    <source>
        <dbReference type="ARBA" id="ARBA00022723"/>
    </source>
</evidence>
<evidence type="ECO:0000256" key="3">
    <source>
        <dbReference type="ARBA" id="ARBA00023002"/>
    </source>
</evidence>
<name>A0A9W7Y9M1_9FUNG</name>
<dbReference type="Pfam" id="PF00478">
    <property type="entry name" value="IMPDH"/>
    <property type="match status" value="1"/>
</dbReference>
<keyword evidence="8" id="KW-1185">Reference proteome</keyword>